<evidence type="ECO:0000256" key="3">
    <source>
        <dbReference type="ARBA" id="ARBA00022691"/>
    </source>
</evidence>
<evidence type="ECO:0000256" key="1">
    <source>
        <dbReference type="ARBA" id="ARBA00001933"/>
    </source>
</evidence>
<dbReference type="GO" id="GO:0046872">
    <property type="term" value="F:metal ion binding"/>
    <property type="evidence" value="ECO:0007669"/>
    <property type="project" value="UniProtKB-KW"/>
</dbReference>
<evidence type="ECO:0000256" key="6">
    <source>
        <dbReference type="ARBA" id="ARBA00023004"/>
    </source>
</evidence>
<sequence>RYWKNIPRWEDVPCSVFNTYEWQKKNSIVTKVQLKNFFEETLPDTLEPSKNPRFAHIRTREQFVEDALNGLGMAPMSVRITPHLLALVDWKRALDDPIRTQFVPLQSGFIGDHPKLTLDSLHESEDSQVQGLVHRYSDKALFLATSICPVYCRFCTRSYSVGAPTDTVTKVPNKPIRKRWEAMFNYIESTPAIQDIVVSGGDTYYLEPEQIQEIECRLLGIENVRRIRFASKGLAVLPSRTLDATDSWTKTFIELTKKGRKLGKQVCLHTHFNHPTEITWVTKKAAQYLFQEGVIVRNQTVLLKGVNDNVETMAKLIRLLADMNIQPASLLPSYYVYQCDLVRGIEDLRTPLSVILDLEEQLRGTIAGFMMPSFVVDLPGGGGKRLAATGSYDPKTGVSTFTAPGLPGEKGKRVYEYYDPKP</sequence>
<gene>
    <name evidence="8" type="ORF">K491DRAFT_557570</name>
</gene>
<evidence type="ECO:0000256" key="7">
    <source>
        <dbReference type="ARBA" id="ARBA00023014"/>
    </source>
</evidence>
<keyword evidence="9" id="KW-1185">Reference proteome</keyword>
<evidence type="ECO:0000256" key="2">
    <source>
        <dbReference type="ARBA" id="ARBA00022485"/>
    </source>
</evidence>
<keyword evidence="7" id="KW-0411">Iron-sulfur</keyword>
<dbReference type="OrthoDB" id="5396721at2759"/>
<dbReference type="PANTHER" id="PTHR30538:SF0">
    <property type="entry name" value="L-LYSINE 2,3-AMINOMUTASE AQ_1632-RELATED"/>
    <property type="match status" value="1"/>
</dbReference>
<dbReference type="InterPro" id="IPR003739">
    <property type="entry name" value="Lys_aminomutase/Glu_NH3_mut"/>
</dbReference>
<keyword evidence="2" id="KW-0004">4Fe-4S</keyword>
<evidence type="ECO:0000256" key="5">
    <source>
        <dbReference type="ARBA" id="ARBA00022898"/>
    </source>
</evidence>
<keyword evidence="3" id="KW-0949">S-adenosyl-L-methionine</keyword>
<evidence type="ECO:0000313" key="8">
    <source>
        <dbReference type="EMBL" id="KAF2651952.1"/>
    </source>
</evidence>
<evidence type="ECO:0000313" key="9">
    <source>
        <dbReference type="Proteomes" id="UP000799324"/>
    </source>
</evidence>
<dbReference type="PANTHER" id="PTHR30538">
    <property type="entry name" value="LYSINE 2,3-AMINOMUTASE-RELATED"/>
    <property type="match status" value="1"/>
</dbReference>
<keyword evidence="5" id="KW-0663">Pyridoxal phosphate</keyword>
<dbReference type="SFLD" id="SFLDS00029">
    <property type="entry name" value="Radical_SAM"/>
    <property type="match status" value="1"/>
</dbReference>
<keyword evidence="4" id="KW-0479">Metal-binding</keyword>
<feature type="non-terminal residue" evidence="8">
    <location>
        <position position="1"/>
    </location>
</feature>
<protein>
    <submittedName>
        <fullName evidence="8">Kama family protein</fullName>
    </submittedName>
</protein>
<dbReference type="AlphaFoldDB" id="A0A6A6SWF9"/>
<dbReference type="EMBL" id="MU004413">
    <property type="protein sequence ID" value="KAF2651952.1"/>
    <property type="molecule type" value="Genomic_DNA"/>
</dbReference>
<feature type="non-terminal residue" evidence="8">
    <location>
        <position position="422"/>
    </location>
</feature>
<dbReference type="InterPro" id="IPR058240">
    <property type="entry name" value="rSAM_sf"/>
</dbReference>
<dbReference type="Proteomes" id="UP000799324">
    <property type="component" value="Unassembled WGS sequence"/>
</dbReference>
<dbReference type="GO" id="GO:0003824">
    <property type="term" value="F:catalytic activity"/>
    <property type="evidence" value="ECO:0007669"/>
    <property type="project" value="InterPro"/>
</dbReference>
<dbReference type="InterPro" id="IPR007197">
    <property type="entry name" value="rSAM"/>
</dbReference>
<accession>A0A6A6SWF9</accession>
<reference evidence="8" key="1">
    <citation type="journal article" date="2020" name="Stud. Mycol.">
        <title>101 Dothideomycetes genomes: a test case for predicting lifestyles and emergence of pathogens.</title>
        <authorList>
            <person name="Haridas S."/>
            <person name="Albert R."/>
            <person name="Binder M."/>
            <person name="Bloem J."/>
            <person name="Labutti K."/>
            <person name="Salamov A."/>
            <person name="Andreopoulos B."/>
            <person name="Baker S."/>
            <person name="Barry K."/>
            <person name="Bills G."/>
            <person name="Bluhm B."/>
            <person name="Cannon C."/>
            <person name="Castanera R."/>
            <person name="Culley D."/>
            <person name="Daum C."/>
            <person name="Ezra D."/>
            <person name="Gonzalez J."/>
            <person name="Henrissat B."/>
            <person name="Kuo A."/>
            <person name="Liang C."/>
            <person name="Lipzen A."/>
            <person name="Lutzoni F."/>
            <person name="Magnuson J."/>
            <person name="Mondo S."/>
            <person name="Nolan M."/>
            <person name="Ohm R."/>
            <person name="Pangilinan J."/>
            <person name="Park H.-J."/>
            <person name="Ramirez L."/>
            <person name="Alfaro M."/>
            <person name="Sun H."/>
            <person name="Tritt A."/>
            <person name="Yoshinaga Y."/>
            <person name="Zwiers L.-H."/>
            <person name="Turgeon B."/>
            <person name="Goodwin S."/>
            <person name="Spatafora J."/>
            <person name="Crous P."/>
            <person name="Grigoriev I."/>
        </authorList>
    </citation>
    <scope>NUCLEOTIDE SEQUENCE</scope>
    <source>
        <strain evidence="8">CBS 122681</strain>
    </source>
</reference>
<keyword evidence="6" id="KW-0408">Iron</keyword>
<name>A0A6A6SWF9_9PLEO</name>
<dbReference type="Gene3D" id="3.20.20.70">
    <property type="entry name" value="Aldolase class I"/>
    <property type="match status" value="1"/>
</dbReference>
<dbReference type="GO" id="GO:0051539">
    <property type="term" value="F:4 iron, 4 sulfur cluster binding"/>
    <property type="evidence" value="ECO:0007669"/>
    <property type="project" value="UniProtKB-KW"/>
</dbReference>
<dbReference type="SUPFAM" id="SSF102114">
    <property type="entry name" value="Radical SAM enzymes"/>
    <property type="match status" value="1"/>
</dbReference>
<proteinExistence type="predicted"/>
<comment type="cofactor">
    <cofactor evidence="1">
        <name>pyridoxal 5'-phosphate</name>
        <dbReference type="ChEBI" id="CHEBI:597326"/>
    </cofactor>
</comment>
<organism evidence="8 9">
    <name type="scientific">Lophiostoma macrostomum CBS 122681</name>
    <dbReference type="NCBI Taxonomy" id="1314788"/>
    <lineage>
        <taxon>Eukaryota</taxon>
        <taxon>Fungi</taxon>
        <taxon>Dikarya</taxon>
        <taxon>Ascomycota</taxon>
        <taxon>Pezizomycotina</taxon>
        <taxon>Dothideomycetes</taxon>
        <taxon>Pleosporomycetidae</taxon>
        <taxon>Pleosporales</taxon>
        <taxon>Lophiostomataceae</taxon>
        <taxon>Lophiostoma</taxon>
    </lineage>
</organism>
<evidence type="ECO:0000256" key="4">
    <source>
        <dbReference type="ARBA" id="ARBA00022723"/>
    </source>
</evidence>
<dbReference type="SFLD" id="SFLDG01070">
    <property type="entry name" value="PLP-dependent"/>
    <property type="match status" value="1"/>
</dbReference>
<dbReference type="InterPro" id="IPR013785">
    <property type="entry name" value="Aldolase_TIM"/>
</dbReference>